<feature type="region of interest" description="Disordered" evidence="2">
    <location>
        <begin position="202"/>
        <end position="244"/>
    </location>
</feature>
<organism evidence="3 4">
    <name type="scientific">Stichopus japonicus</name>
    <name type="common">Sea cucumber</name>
    <dbReference type="NCBI Taxonomy" id="307972"/>
    <lineage>
        <taxon>Eukaryota</taxon>
        <taxon>Metazoa</taxon>
        <taxon>Echinodermata</taxon>
        <taxon>Eleutherozoa</taxon>
        <taxon>Echinozoa</taxon>
        <taxon>Holothuroidea</taxon>
        <taxon>Aspidochirotacea</taxon>
        <taxon>Aspidochirotida</taxon>
        <taxon>Stichopodidae</taxon>
        <taxon>Apostichopus</taxon>
    </lineage>
</organism>
<feature type="region of interest" description="Disordered" evidence="2">
    <location>
        <begin position="92"/>
        <end position="176"/>
    </location>
</feature>
<dbReference type="GO" id="GO:0005737">
    <property type="term" value="C:cytoplasm"/>
    <property type="evidence" value="ECO:0007669"/>
    <property type="project" value="TreeGrafter"/>
</dbReference>
<feature type="compositionally biased region" description="Low complexity" evidence="2">
    <location>
        <begin position="717"/>
        <end position="729"/>
    </location>
</feature>
<evidence type="ECO:0000313" key="3">
    <source>
        <dbReference type="EMBL" id="PIK49202.1"/>
    </source>
</evidence>
<keyword evidence="4" id="KW-1185">Reference proteome</keyword>
<name>A0A2G8KMG0_STIJA</name>
<feature type="region of interest" description="Disordered" evidence="2">
    <location>
        <begin position="265"/>
        <end position="378"/>
    </location>
</feature>
<evidence type="ECO:0000256" key="2">
    <source>
        <dbReference type="SAM" id="MobiDB-lite"/>
    </source>
</evidence>
<dbReference type="Gene3D" id="1.20.58.1540">
    <property type="entry name" value="Actin interacting protein 3, C-terminal domain"/>
    <property type="match status" value="1"/>
</dbReference>
<feature type="compositionally biased region" description="Polar residues" evidence="2">
    <location>
        <begin position="227"/>
        <end position="237"/>
    </location>
</feature>
<comment type="caution">
    <text evidence="3">The sequence shown here is derived from an EMBL/GenBank/DDBJ whole genome shotgun (WGS) entry which is preliminary data.</text>
</comment>
<feature type="region of interest" description="Disordered" evidence="2">
    <location>
        <begin position="680"/>
        <end position="735"/>
    </location>
</feature>
<feature type="compositionally biased region" description="Basic and acidic residues" evidence="2">
    <location>
        <begin position="133"/>
        <end position="147"/>
    </location>
</feature>
<keyword evidence="1" id="KW-0175">Coiled coil</keyword>
<dbReference type="STRING" id="307972.A0A2G8KMG0"/>
<feature type="region of interest" description="Disordered" evidence="2">
    <location>
        <begin position="395"/>
        <end position="437"/>
    </location>
</feature>
<gene>
    <name evidence="3" type="ORF">BSL78_13932</name>
</gene>
<feature type="compositionally biased region" description="Basic and acidic residues" evidence="2">
    <location>
        <begin position="929"/>
        <end position="974"/>
    </location>
</feature>
<dbReference type="PANTHER" id="PTHR22741:SF10">
    <property type="entry name" value="COILED-COIL DOMAIN-CONTAINING PROTEIN CG32809"/>
    <property type="match status" value="1"/>
</dbReference>
<evidence type="ECO:0000313" key="4">
    <source>
        <dbReference type="Proteomes" id="UP000230750"/>
    </source>
</evidence>
<dbReference type="EMBL" id="MRZV01000476">
    <property type="protein sequence ID" value="PIK49202.1"/>
    <property type="molecule type" value="Genomic_DNA"/>
</dbReference>
<accession>A0A2G8KMG0</accession>
<dbReference type="InterPro" id="IPR051825">
    <property type="entry name" value="SRCIN1"/>
</dbReference>
<feature type="compositionally biased region" description="Polar residues" evidence="2">
    <location>
        <begin position="350"/>
        <end position="368"/>
    </location>
</feature>
<feature type="compositionally biased region" description="Polar residues" evidence="2">
    <location>
        <begin position="603"/>
        <end position="645"/>
    </location>
</feature>
<dbReference type="PANTHER" id="PTHR22741">
    <property type="entry name" value="P140CAP/SNIP-RELATED"/>
    <property type="match status" value="1"/>
</dbReference>
<feature type="compositionally biased region" description="Polar residues" evidence="2">
    <location>
        <begin position="408"/>
        <end position="430"/>
    </location>
</feature>
<reference evidence="3 4" key="1">
    <citation type="journal article" date="2017" name="PLoS Biol.">
        <title>The sea cucumber genome provides insights into morphological evolution and visceral regeneration.</title>
        <authorList>
            <person name="Zhang X."/>
            <person name="Sun L."/>
            <person name="Yuan J."/>
            <person name="Sun Y."/>
            <person name="Gao Y."/>
            <person name="Zhang L."/>
            <person name="Li S."/>
            <person name="Dai H."/>
            <person name="Hamel J.F."/>
            <person name="Liu C."/>
            <person name="Yu Y."/>
            <person name="Liu S."/>
            <person name="Lin W."/>
            <person name="Guo K."/>
            <person name="Jin S."/>
            <person name="Xu P."/>
            <person name="Storey K.B."/>
            <person name="Huan P."/>
            <person name="Zhang T."/>
            <person name="Zhou Y."/>
            <person name="Zhang J."/>
            <person name="Lin C."/>
            <person name="Li X."/>
            <person name="Xing L."/>
            <person name="Huo D."/>
            <person name="Sun M."/>
            <person name="Wang L."/>
            <person name="Mercier A."/>
            <person name="Li F."/>
            <person name="Yang H."/>
            <person name="Xiang J."/>
        </authorList>
    </citation>
    <scope>NUCLEOTIDE SEQUENCE [LARGE SCALE GENOMIC DNA]</scope>
    <source>
        <strain evidence="3">Shaxun</strain>
        <tissue evidence="3">Muscle</tissue>
    </source>
</reference>
<dbReference type="OrthoDB" id="6022652at2759"/>
<feature type="compositionally biased region" description="Polar residues" evidence="2">
    <location>
        <begin position="302"/>
        <end position="317"/>
    </location>
</feature>
<feature type="region of interest" description="Disordered" evidence="2">
    <location>
        <begin position="871"/>
        <end position="992"/>
    </location>
</feature>
<feature type="compositionally biased region" description="Basic and acidic residues" evidence="2">
    <location>
        <begin position="682"/>
        <end position="701"/>
    </location>
</feature>
<feature type="region of interest" description="Disordered" evidence="2">
    <location>
        <begin position="801"/>
        <end position="839"/>
    </location>
</feature>
<dbReference type="Proteomes" id="UP000230750">
    <property type="component" value="Unassembled WGS sequence"/>
</dbReference>
<sequence length="1027" mass="113089">MENNNNSKYQRKGKLLLLSTFKGVPLRGPLLEGPPHSVPHKIRHHFRGVHLDEPVLHYQEEEKHQEVELWIGGSAHHHQRVILGTREADKALTAPAMNGRVNGPQGGRPIPSGSKTLPPGASLEMPGSSQSHSDSHRAVVQRGDHRGPQGPVTRRGSDGENRPLQTSPGASSFEVSSGQNLNAVSYSSASPVFSELQHLTKERTPQHNGTNPTMQGHRSQPDLRAMPNSQSAIQHVQQSEDDTTRRIASMEAQIANLAGMVRTALHHGGSKSNGGSPVRTNPHMMNGTVQSKPLQDNAPGPSRQQPRPSHPNGQVQGRQPPRTDRANGPTQGVGRPQAGINSILAGRGYNSAQNSPRQARQQRNQALPQSPAHPEYDQKEVPKTLNLIPAQVEFIPPTGEPPTKYWIYQTSDDSQSSKRATLQRRQNGPESSRRPEMSSAAMYTVLWLLTVAVQQMNDSFRSTSYKIRQALDAKPGLHDHPIRGQRCQVVQEVSKYKKKKDAIDNELKQLESRVEKLRIETVNSRSQVDIRSVDNLAQLLGNNSKLIAEQKAIFPLLADKLKAVMEGEMEIVVVEEKLAEVQDLQGSKTDLSSELQIKSSNQVLHHQAPTETQPSSKQAHLTSTLSKTQNPGQSKPNRWFSSPAQKSRFEQSLRDGKKNLRTTLYAQNASLRQKRHITSLFKQDHHDDMTPMVTPEKEARKQSIKRKGPPPPPPPRRSSSTVKVSPVVPYGTSRSSEAVIGKKESVLSKSCDSSLHDVCEGTINVHASASSPNGRHHVHAQNMRNIRLDQHGFRAIQNGVSEPDIISSSSQRGPPKPPRGNLMQERGQINTRDNKSAFQVVAPKPRSIAAHSGIRATFHSSSIPLPASKKATMHMHPRQTSLNNGPQKHAPRTDATLGRIAPVVSVPQKQTANEQAPGPEIVQGTKMSGTDDCRGTTDQRDQKTKQLKEQYAKLRALQRDRHKKDEDGRRETGKSPENVPTGGDGQPVKHPTQETISQEVTLLNTTLTFTQLAPAFCLCSCSRHSSM</sequence>
<protein>
    <submittedName>
        <fullName evidence="3">Putative coiled-coil domain-containing protein</fullName>
    </submittedName>
</protein>
<feature type="region of interest" description="Disordered" evidence="2">
    <location>
        <begin position="603"/>
        <end position="655"/>
    </location>
</feature>
<feature type="compositionally biased region" description="Polar residues" evidence="2">
    <location>
        <begin position="163"/>
        <end position="176"/>
    </location>
</feature>
<dbReference type="AlphaFoldDB" id="A0A2G8KMG0"/>
<proteinExistence type="predicted"/>
<feature type="coiled-coil region" evidence="1">
    <location>
        <begin position="493"/>
        <end position="527"/>
    </location>
</feature>
<evidence type="ECO:0000256" key="1">
    <source>
        <dbReference type="SAM" id="Coils"/>
    </source>
</evidence>
<feature type="compositionally biased region" description="Polar residues" evidence="2">
    <location>
        <begin position="206"/>
        <end position="218"/>
    </location>
</feature>